<dbReference type="InterPro" id="IPR010656">
    <property type="entry name" value="DctM"/>
</dbReference>
<evidence type="ECO:0000259" key="8">
    <source>
        <dbReference type="Pfam" id="PF06808"/>
    </source>
</evidence>
<evidence type="ECO:0000256" key="1">
    <source>
        <dbReference type="ARBA" id="ARBA00004429"/>
    </source>
</evidence>
<comment type="subcellular location">
    <subcellularLocation>
        <location evidence="1 7">Cell inner membrane</location>
        <topology evidence="1 7">Multi-pass membrane protein</topology>
    </subcellularLocation>
</comment>
<comment type="similarity">
    <text evidence="7">Belongs to the TRAP transporter large permease family.</text>
</comment>
<protein>
    <recommendedName>
        <fullName evidence="7">TRAP transporter large permease protein</fullName>
    </recommendedName>
</protein>
<comment type="caution">
    <text evidence="9">The sequence shown here is derived from an EMBL/GenBank/DDBJ whole genome shotgun (WGS) entry which is preliminary data.</text>
</comment>
<keyword evidence="6 7" id="KW-0472">Membrane</keyword>
<feature type="transmembrane region" description="Helical" evidence="7">
    <location>
        <begin position="219"/>
        <end position="243"/>
    </location>
</feature>
<dbReference type="PANTHER" id="PTHR33362">
    <property type="entry name" value="SIALIC ACID TRAP TRANSPORTER PERMEASE PROTEIN SIAT-RELATED"/>
    <property type="match status" value="1"/>
</dbReference>
<accession>A0ABP7KFV9</accession>
<evidence type="ECO:0000313" key="9">
    <source>
        <dbReference type="EMBL" id="GAA3873980.1"/>
    </source>
</evidence>
<dbReference type="PANTHER" id="PTHR33362:SF5">
    <property type="entry name" value="C4-DICARBOXYLATE TRAP TRANSPORTER LARGE PERMEASE PROTEIN DCTM"/>
    <property type="match status" value="1"/>
</dbReference>
<dbReference type="RefSeq" id="WP_344847545.1">
    <property type="nucleotide sequence ID" value="NZ_BAABDF010000007.1"/>
</dbReference>
<keyword evidence="4 7" id="KW-0812">Transmembrane</keyword>
<dbReference type="Proteomes" id="UP001399917">
    <property type="component" value="Unassembled WGS sequence"/>
</dbReference>
<organism evidence="9 10">
    <name type="scientific">Celeribacter arenosi</name>
    <dbReference type="NCBI Taxonomy" id="792649"/>
    <lineage>
        <taxon>Bacteria</taxon>
        <taxon>Pseudomonadati</taxon>
        <taxon>Pseudomonadota</taxon>
        <taxon>Alphaproteobacteria</taxon>
        <taxon>Rhodobacterales</taxon>
        <taxon>Roseobacteraceae</taxon>
        <taxon>Celeribacter</taxon>
    </lineage>
</organism>
<keyword evidence="3 7" id="KW-0997">Cell inner membrane</keyword>
<reference evidence="10" key="1">
    <citation type="journal article" date="2019" name="Int. J. Syst. Evol. Microbiol.">
        <title>The Global Catalogue of Microorganisms (GCM) 10K type strain sequencing project: providing services to taxonomists for standard genome sequencing and annotation.</title>
        <authorList>
            <consortium name="The Broad Institute Genomics Platform"/>
            <consortium name="The Broad Institute Genome Sequencing Center for Infectious Disease"/>
            <person name="Wu L."/>
            <person name="Ma J."/>
        </authorList>
    </citation>
    <scope>NUCLEOTIDE SEQUENCE [LARGE SCALE GENOMIC DNA]</scope>
    <source>
        <strain evidence="10">JCM 17190</strain>
    </source>
</reference>
<feature type="transmembrane region" description="Helical" evidence="7">
    <location>
        <begin position="341"/>
        <end position="363"/>
    </location>
</feature>
<comment type="subunit">
    <text evidence="7">The complex comprises the extracytoplasmic solute receptor protein and the two transmembrane proteins.</text>
</comment>
<keyword evidence="7" id="KW-0813">Transport</keyword>
<evidence type="ECO:0000256" key="5">
    <source>
        <dbReference type="ARBA" id="ARBA00022989"/>
    </source>
</evidence>
<evidence type="ECO:0000256" key="2">
    <source>
        <dbReference type="ARBA" id="ARBA00022475"/>
    </source>
</evidence>
<feature type="transmembrane region" description="Helical" evidence="7">
    <location>
        <begin position="249"/>
        <end position="267"/>
    </location>
</feature>
<feature type="transmembrane region" description="Helical" evidence="7">
    <location>
        <begin position="142"/>
        <end position="168"/>
    </location>
</feature>
<sequence length="440" mass="46046">MDRFTIGLLAFPALLILLFLRIPIGVAMFTVGFGGAYLLNGNSIMVLSQLKHLVYGEFSSYSFSIIPLFLLMGHFATLGGMSAALFKAAETWIGHRKGGVAMAAIGACAGFGAICGSSLATAATMGKVALPELKKYGYTGRLATGALAAGGTLGILIPPSVILVVYAMLAEENIAKLFVAAFVPGLLAALGYIICIAIYVRVRPHSSRARARATGAERWAALVSVWPVLAIFAGVVGGIYFGIFTPTEAAAVGAAGTGLVALANGGLNLRKVGEAMLETAASTGMIFLILIGAKVFNNFLALTGLPMFAAEWVGTLVLSPWAILTAVLLIYLAFGCVMDSLSMIFLTVPIVFPIMAALDFGVAPDEFGLWFGVLVLIVVEVGLITPPVGMNLFIINALDKDTPLSDTFKGTLPFVATDLVRVVILAAFPWLTLGLVRAVF</sequence>
<feature type="domain" description="TRAP C4-dicarboxylate transport system permease DctM subunit" evidence="8">
    <location>
        <begin position="13"/>
        <end position="431"/>
    </location>
</feature>
<feature type="transmembrane region" description="Helical" evidence="7">
    <location>
        <begin position="369"/>
        <end position="398"/>
    </location>
</feature>
<feature type="transmembrane region" description="Helical" evidence="7">
    <location>
        <begin position="419"/>
        <end position="439"/>
    </location>
</feature>
<evidence type="ECO:0000256" key="4">
    <source>
        <dbReference type="ARBA" id="ARBA00022692"/>
    </source>
</evidence>
<feature type="transmembrane region" description="Helical" evidence="7">
    <location>
        <begin position="60"/>
        <end position="86"/>
    </location>
</feature>
<name>A0ABP7KFV9_9RHOB</name>
<feature type="transmembrane region" description="Helical" evidence="7">
    <location>
        <begin position="6"/>
        <end position="39"/>
    </location>
</feature>
<evidence type="ECO:0000256" key="3">
    <source>
        <dbReference type="ARBA" id="ARBA00022519"/>
    </source>
</evidence>
<keyword evidence="10" id="KW-1185">Reference proteome</keyword>
<dbReference type="EMBL" id="BAABDF010000007">
    <property type="protein sequence ID" value="GAA3873980.1"/>
    <property type="molecule type" value="Genomic_DNA"/>
</dbReference>
<dbReference type="NCBIfam" id="TIGR00786">
    <property type="entry name" value="dctM"/>
    <property type="match status" value="1"/>
</dbReference>
<evidence type="ECO:0000313" key="10">
    <source>
        <dbReference type="Proteomes" id="UP001399917"/>
    </source>
</evidence>
<gene>
    <name evidence="9" type="ORF">GCM10022404_24820</name>
</gene>
<dbReference type="PIRSF" id="PIRSF006066">
    <property type="entry name" value="HI0050"/>
    <property type="match status" value="1"/>
</dbReference>
<feature type="transmembrane region" description="Helical" evidence="7">
    <location>
        <begin position="98"/>
        <end position="121"/>
    </location>
</feature>
<comment type="function">
    <text evidence="7">Part of the tripartite ATP-independent periplasmic (TRAP) transport system.</text>
</comment>
<proteinExistence type="inferred from homology"/>
<feature type="transmembrane region" description="Helical" evidence="7">
    <location>
        <begin position="279"/>
        <end position="300"/>
    </location>
</feature>
<feature type="transmembrane region" description="Helical" evidence="7">
    <location>
        <begin position="174"/>
        <end position="199"/>
    </location>
</feature>
<evidence type="ECO:0000256" key="6">
    <source>
        <dbReference type="ARBA" id="ARBA00023136"/>
    </source>
</evidence>
<dbReference type="InterPro" id="IPR004681">
    <property type="entry name" value="TRAP_DctM"/>
</dbReference>
<evidence type="ECO:0000256" key="7">
    <source>
        <dbReference type="RuleBase" id="RU369079"/>
    </source>
</evidence>
<keyword evidence="2" id="KW-1003">Cell membrane</keyword>
<keyword evidence="5 7" id="KW-1133">Transmembrane helix</keyword>
<feature type="transmembrane region" description="Helical" evidence="7">
    <location>
        <begin position="312"/>
        <end position="334"/>
    </location>
</feature>
<dbReference type="Pfam" id="PF06808">
    <property type="entry name" value="DctM"/>
    <property type="match status" value="1"/>
</dbReference>